<evidence type="ECO:0008006" key="3">
    <source>
        <dbReference type="Google" id="ProtNLM"/>
    </source>
</evidence>
<name>A0A411E8L9_9FLAO</name>
<dbReference type="Gene3D" id="3.40.30.10">
    <property type="entry name" value="Glutaredoxin"/>
    <property type="match status" value="1"/>
</dbReference>
<protein>
    <recommendedName>
        <fullName evidence="3">Glutaredoxin domain-containing protein</fullName>
    </recommendedName>
</protein>
<dbReference type="AlphaFoldDB" id="A0A411E8L9"/>
<reference evidence="1 2" key="1">
    <citation type="submission" date="2019-01" db="EMBL/GenBank/DDBJ databases">
        <title>Muriicola soli sp. nov., isolated from soil.</title>
        <authorList>
            <person name="Kang H.J."/>
            <person name="Kim S.B."/>
        </authorList>
    </citation>
    <scope>NUCLEOTIDE SEQUENCE [LARGE SCALE GENOMIC DNA]</scope>
    <source>
        <strain evidence="1 2">MMS17-SY002</strain>
    </source>
</reference>
<gene>
    <name evidence="1" type="ORF">EQY75_04210</name>
</gene>
<dbReference type="Proteomes" id="UP000290889">
    <property type="component" value="Chromosome"/>
</dbReference>
<evidence type="ECO:0000313" key="2">
    <source>
        <dbReference type="Proteomes" id="UP000290889"/>
    </source>
</evidence>
<dbReference type="RefSeq" id="WP_129603152.1">
    <property type="nucleotide sequence ID" value="NZ_CP035544.1"/>
</dbReference>
<dbReference type="OrthoDB" id="1443650at2"/>
<dbReference type="KEGG" id="mur:EQY75_04210"/>
<dbReference type="EMBL" id="CP035544">
    <property type="protein sequence ID" value="QBA63810.1"/>
    <property type="molecule type" value="Genomic_DNA"/>
</dbReference>
<proteinExistence type="predicted"/>
<keyword evidence="2" id="KW-1185">Reference proteome</keyword>
<sequence>MKFQVAAQEQEIEVTMEQGDSTLIFMGFNRAKVTHEVVLRLTADNLNGYHGPVTKLIPPNTYVPMVTLQYDPTEPYSVSSQYSYLAKPTPDEAKLQEFEIKRELLESFDAENIPVIVFYGEGCARSEYARKFLTRKKIPFKYLETSKNEYYNKAMFALIRMKDPNITQIQYPVIMTLDKLDYDIGNLSWYLKELASEFK</sequence>
<evidence type="ECO:0000313" key="1">
    <source>
        <dbReference type="EMBL" id="QBA63810.1"/>
    </source>
</evidence>
<accession>A0A411E8L9</accession>
<organism evidence="1 2">
    <name type="scientific">Muriicola soli</name>
    <dbReference type="NCBI Taxonomy" id="2507538"/>
    <lineage>
        <taxon>Bacteria</taxon>
        <taxon>Pseudomonadati</taxon>
        <taxon>Bacteroidota</taxon>
        <taxon>Flavobacteriia</taxon>
        <taxon>Flavobacteriales</taxon>
        <taxon>Flavobacteriaceae</taxon>
        <taxon>Muriicola</taxon>
    </lineage>
</organism>